<dbReference type="RefSeq" id="WP_212117131.1">
    <property type="nucleotide sequence ID" value="NZ_JAGTPX020000002.1"/>
</dbReference>
<dbReference type="AlphaFoldDB" id="A0A941JHK8"/>
<protein>
    <submittedName>
        <fullName evidence="1">Uncharacterized protein</fullName>
    </submittedName>
</protein>
<evidence type="ECO:0000313" key="1">
    <source>
        <dbReference type="EMBL" id="MBR8668565.1"/>
    </source>
</evidence>
<comment type="caution">
    <text evidence="1">The sequence shown here is derived from an EMBL/GenBank/DDBJ whole genome shotgun (WGS) entry which is preliminary data.</text>
</comment>
<organism evidence="1">
    <name type="scientific">Niallia circulans</name>
    <name type="common">Bacillus circulans</name>
    <dbReference type="NCBI Taxonomy" id="1397"/>
    <lineage>
        <taxon>Bacteria</taxon>
        <taxon>Bacillati</taxon>
        <taxon>Bacillota</taxon>
        <taxon>Bacilli</taxon>
        <taxon>Bacillales</taxon>
        <taxon>Bacillaceae</taxon>
        <taxon>Niallia</taxon>
    </lineage>
</organism>
<reference evidence="1" key="1">
    <citation type="submission" date="2021-04" db="EMBL/GenBank/DDBJ databases">
        <title>Genomic analysis of electroactive and textile dye degrading Bacillus circulans strain: DC10 isolated from constructed wetland-microbial fuel cells treating textile dye wastewaters.</title>
        <authorList>
            <person name="Patel D.U."/>
            <person name="Desai C.R."/>
        </authorList>
    </citation>
    <scope>NUCLEOTIDE SEQUENCE</scope>
    <source>
        <strain evidence="1">DC10</strain>
    </source>
</reference>
<proteinExistence type="predicted"/>
<name>A0A941JHK8_NIACI</name>
<accession>A0A941JHK8</accession>
<dbReference type="EMBL" id="JAGTPX010000002">
    <property type="protein sequence ID" value="MBR8668565.1"/>
    <property type="molecule type" value="Genomic_DNA"/>
</dbReference>
<sequence>MEEVFNDFLNATEELDEITLEGYFGEDAKNLVQSREDIGVNEYLYESLKLWIEDTNQYGKDKVKEYVVILFKLYLDAYKQGGQEAIDVMTAFWMGTKDNPELECFSAYSEFVRLNTETKTILGQLPKTNAKISQIKKAASSITSTYSKGVEFIGKLLTTCIILKKIASNETYNYYRIYNMTLFDKIKLFNSDSNPNHQKLTNIINRNLRNSEAHLSLNYDYKNTNFILKKKANGKIVNENISLNEMLLEIFPSVGWFTQAFVYSGILLVLAHDDKPSFIKSIKEIYGDV</sequence>
<gene>
    <name evidence="1" type="ORF">KD144_03335</name>
</gene>